<dbReference type="Proteomes" id="UP000215215">
    <property type="component" value="Unassembled WGS sequence"/>
</dbReference>
<proteinExistence type="predicted"/>
<protein>
    <submittedName>
        <fullName evidence="1">Uncharacterized protein</fullName>
    </submittedName>
</protein>
<evidence type="ECO:0000313" key="2">
    <source>
        <dbReference type="Proteomes" id="UP000215215"/>
    </source>
</evidence>
<dbReference type="EMBL" id="NOZQ01000214">
    <property type="protein sequence ID" value="OYD13806.1"/>
    <property type="molecule type" value="Genomic_DNA"/>
</dbReference>
<gene>
    <name evidence="1" type="ORF">CH333_09725</name>
</gene>
<accession>A0A235BNM4</accession>
<organism evidence="1 2">
    <name type="scientific">candidate division WOR-3 bacterium JGI_Cruoil_03_44_89</name>
    <dbReference type="NCBI Taxonomy" id="1973748"/>
    <lineage>
        <taxon>Bacteria</taxon>
        <taxon>Bacteria division WOR-3</taxon>
    </lineage>
</organism>
<reference evidence="1 2" key="1">
    <citation type="submission" date="2017-07" db="EMBL/GenBank/DDBJ databases">
        <title>Recovery of genomes from metagenomes via a dereplication, aggregation, and scoring strategy.</title>
        <authorList>
            <person name="Sieber C.M."/>
            <person name="Probst A.J."/>
            <person name="Sharrar A."/>
            <person name="Thomas B.C."/>
            <person name="Hess M."/>
            <person name="Tringe S.G."/>
            <person name="Banfield J.F."/>
        </authorList>
    </citation>
    <scope>NUCLEOTIDE SEQUENCE [LARGE SCALE GENOMIC DNA]</scope>
    <source>
        <strain evidence="1">JGI_Cruoil_03_44_89</strain>
    </source>
</reference>
<dbReference type="AlphaFoldDB" id="A0A235BNM4"/>
<evidence type="ECO:0000313" key="1">
    <source>
        <dbReference type="EMBL" id="OYD13806.1"/>
    </source>
</evidence>
<comment type="caution">
    <text evidence="1">The sequence shown here is derived from an EMBL/GenBank/DDBJ whole genome shotgun (WGS) entry which is preliminary data.</text>
</comment>
<name>A0A235BNM4_UNCW3</name>
<sequence>MSRFDPRPSHITPSTHYPINPLPHYPINPLPHQPITPLTHQPITPLTHYPINPSTHHSTIPSTHYPITPLTHYPINPLPHHPINPSPHFSPYLFSSMIPTASITSESVSLSTFPTISSSLDVPSFSSRYLLTFSLLHPLSNAFPHSALI</sequence>